<dbReference type="SUPFAM" id="SSF56529">
    <property type="entry name" value="FAH"/>
    <property type="match status" value="1"/>
</dbReference>
<evidence type="ECO:0000256" key="1">
    <source>
        <dbReference type="SAM" id="SignalP"/>
    </source>
</evidence>
<evidence type="ECO:0000313" key="3">
    <source>
        <dbReference type="Proteomes" id="UP000001203"/>
    </source>
</evidence>
<dbReference type="GO" id="GO:0005737">
    <property type="term" value="C:cytoplasm"/>
    <property type="evidence" value="ECO:0007669"/>
    <property type="project" value="TreeGrafter"/>
</dbReference>
<reference evidence="2 3" key="1">
    <citation type="journal article" date="2008" name="Proc. Natl. Acad. Sci. U.S.A.">
        <title>The genome of Cyanothece 51142, a unicellular diazotrophic cyanobacterium important in the marine nitrogen cycle.</title>
        <authorList>
            <person name="Welsh E.A."/>
            <person name="Liberton M."/>
            <person name="Stoeckel J."/>
            <person name="Loh T."/>
            <person name="Elvitigala T."/>
            <person name="Wang C."/>
            <person name="Wollam A."/>
            <person name="Fulton R.S."/>
            <person name="Clifton S.W."/>
            <person name="Jacobs J.M."/>
            <person name="Aurora R."/>
            <person name="Ghosh B.K."/>
            <person name="Sherman L.A."/>
            <person name="Smith R.D."/>
            <person name="Wilson R.K."/>
            <person name="Pakrasi H.B."/>
        </authorList>
    </citation>
    <scope>NUCLEOTIDE SEQUENCE [LARGE SCALE GENOMIC DNA]</scope>
    <source>
        <strain evidence="3">ATCC 51142 / BH68</strain>
    </source>
</reference>
<evidence type="ECO:0008006" key="4">
    <source>
        <dbReference type="Google" id="ProtNLM"/>
    </source>
</evidence>
<dbReference type="HOGENOM" id="CLU_060136_2_0_3"/>
<name>B1WRP2_CROS5</name>
<sequence length="309" mass="33939">MKKVKLFFLFSLFFFSLLTVKAQSKIINNNPQNNLSTLLSNLSSIDLENIAQKIANSYLDKQLITEFDYNLTPEEARIIQEKLINILSFTQGELIGYKAALTNKKAQETFNVGQPLLGILLENMLLPSGIKVPASFGAKPMMEGDLMVRVASKKINEATTPQEILQYLDAVIPFLELPDLVYDKNIKVNGEMLTAINAGARLGVVGNIIPLDITNSNEDQLKNISVTLGDESGKMIAHGNSNSLLGDPLTVVFWIKQQLQTQGKTLKKGDLLSLGSITPLIPVATGKTITAEYRGLPKTEIETIAVTFE</sequence>
<dbReference type="AlphaFoldDB" id="B1WRP2"/>
<feature type="signal peptide" evidence="1">
    <location>
        <begin position="1"/>
        <end position="22"/>
    </location>
</feature>
<dbReference type="STRING" id="43989.cce_4135"/>
<feature type="chain" id="PRO_5002772001" description="Hydratase/decarboxylase" evidence="1">
    <location>
        <begin position="23"/>
        <end position="309"/>
    </location>
</feature>
<dbReference type="RefSeq" id="WP_009543785.1">
    <property type="nucleotide sequence ID" value="NC_010546.1"/>
</dbReference>
<proteinExistence type="predicted"/>
<dbReference type="InterPro" id="IPR036663">
    <property type="entry name" value="Fumarylacetoacetase_C_sf"/>
</dbReference>
<organism evidence="2 3">
    <name type="scientific">Crocosphaera subtropica (strain ATCC 51142 / BH68)</name>
    <name type="common">Cyanothece sp. (strain ATCC 51142)</name>
    <dbReference type="NCBI Taxonomy" id="43989"/>
    <lineage>
        <taxon>Bacteria</taxon>
        <taxon>Bacillati</taxon>
        <taxon>Cyanobacteriota</taxon>
        <taxon>Cyanophyceae</taxon>
        <taxon>Oscillatoriophycideae</taxon>
        <taxon>Chroococcales</taxon>
        <taxon>Aphanothecaceae</taxon>
        <taxon>Crocosphaera</taxon>
        <taxon>Crocosphaera subtropica</taxon>
    </lineage>
</organism>
<dbReference type="PANTHER" id="PTHR30143">
    <property type="entry name" value="ACID HYDRATASE"/>
    <property type="match status" value="1"/>
</dbReference>
<dbReference type="OrthoDB" id="9792137at2"/>
<protein>
    <recommendedName>
        <fullName evidence="4">Hydratase/decarboxylase</fullName>
    </recommendedName>
</protein>
<evidence type="ECO:0000313" key="2">
    <source>
        <dbReference type="EMBL" id="ACB53483.1"/>
    </source>
</evidence>
<dbReference type="EMBL" id="CP000806">
    <property type="protein sequence ID" value="ACB53483.1"/>
    <property type="molecule type" value="Genomic_DNA"/>
</dbReference>
<accession>B1WRP2</accession>
<gene>
    <name evidence="2" type="ordered locus">cce_4135</name>
</gene>
<dbReference type="InterPro" id="IPR050772">
    <property type="entry name" value="Hydratase-Decarb/MhpD_sf"/>
</dbReference>
<dbReference type="GO" id="GO:0008684">
    <property type="term" value="F:2-oxopent-4-enoate hydratase activity"/>
    <property type="evidence" value="ECO:0007669"/>
    <property type="project" value="TreeGrafter"/>
</dbReference>
<dbReference type="PANTHER" id="PTHR30143:SF0">
    <property type="entry name" value="2-KETO-4-PENTENOATE HYDRATASE"/>
    <property type="match status" value="1"/>
</dbReference>
<keyword evidence="3" id="KW-1185">Reference proteome</keyword>
<dbReference type="Proteomes" id="UP000001203">
    <property type="component" value="Chromosome circular"/>
</dbReference>
<dbReference type="Gene3D" id="3.90.850.10">
    <property type="entry name" value="Fumarylacetoacetase-like, C-terminal domain"/>
    <property type="match status" value="1"/>
</dbReference>
<dbReference type="eggNOG" id="COG3971">
    <property type="taxonomic scope" value="Bacteria"/>
</dbReference>
<keyword evidence="1" id="KW-0732">Signal</keyword>
<dbReference type="KEGG" id="cyt:cce_4135"/>